<gene>
    <name evidence="3" type="ORF">MENT_LOCUS10958</name>
</gene>
<feature type="region of interest" description="Disordered" evidence="1">
    <location>
        <begin position="29"/>
        <end position="56"/>
    </location>
</feature>
<feature type="compositionally biased region" description="Polar residues" evidence="1">
    <location>
        <begin position="45"/>
        <end position="56"/>
    </location>
</feature>
<feature type="compositionally biased region" description="Basic and acidic residues" evidence="1">
    <location>
        <begin position="32"/>
        <end position="44"/>
    </location>
</feature>
<protein>
    <submittedName>
        <fullName evidence="3">Uncharacterized protein</fullName>
    </submittedName>
</protein>
<evidence type="ECO:0000313" key="4">
    <source>
        <dbReference type="Proteomes" id="UP000580250"/>
    </source>
</evidence>
<comment type="caution">
    <text evidence="3">The sequence shown here is derived from an EMBL/GenBank/DDBJ whole genome shotgun (WGS) entry which is preliminary data.</text>
</comment>
<sequence length="85" mass="9433">MTKIFNSYFILLIFIGLIVIDQINIASSSPTNKKEANNGKDKNTGNKSNKSKITTIKPTTEEVKHLDYIYDNGGDNGKVPSRLCL</sequence>
<organism evidence="3 4">
    <name type="scientific">Meloidogyne enterolobii</name>
    <name type="common">Root-knot nematode worm</name>
    <name type="synonym">Meloidogyne mayaguensis</name>
    <dbReference type="NCBI Taxonomy" id="390850"/>
    <lineage>
        <taxon>Eukaryota</taxon>
        <taxon>Metazoa</taxon>
        <taxon>Ecdysozoa</taxon>
        <taxon>Nematoda</taxon>
        <taxon>Chromadorea</taxon>
        <taxon>Rhabditida</taxon>
        <taxon>Tylenchina</taxon>
        <taxon>Tylenchomorpha</taxon>
        <taxon>Tylenchoidea</taxon>
        <taxon>Meloidogynidae</taxon>
        <taxon>Meloidogyninae</taxon>
        <taxon>Meloidogyne</taxon>
    </lineage>
</organism>
<dbReference type="EMBL" id="CAJEWN010000052">
    <property type="protein sequence ID" value="CAD2152993.1"/>
    <property type="molecule type" value="Genomic_DNA"/>
</dbReference>
<keyword evidence="2" id="KW-0732">Signal</keyword>
<name>A0A6V7UBU1_MELEN</name>
<dbReference type="Proteomes" id="UP000580250">
    <property type="component" value="Unassembled WGS sequence"/>
</dbReference>
<accession>A0A6V7UBU1</accession>
<proteinExistence type="predicted"/>
<dbReference type="AlphaFoldDB" id="A0A6V7UBU1"/>
<reference evidence="3 4" key="1">
    <citation type="submission" date="2020-08" db="EMBL/GenBank/DDBJ databases">
        <authorList>
            <person name="Koutsovoulos G."/>
            <person name="Danchin GJ E."/>
        </authorList>
    </citation>
    <scope>NUCLEOTIDE SEQUENCE [LARGE SCALE GENOMIC DNA]</scope>
</reference>
<evidence type="ECO:0000313" key="3">
    <source>
        <dbReference type="EMBL" id="CAD2152993.1"/>
    </source>
</evidence>
<feature type="signal peptide" evidence="2">
    <location>
        <begin position="1"/>
        <end position="28"/>
    </location>
</feature>
<evidence type="ECO:0000256" key="1">
    <source>
        <dbReference type="SAM" id="MobiDB-lite"/>
    </source>
</evidence>
<feature type="chain" id="PRO_5028248505" evidence="2">
    <location>
        <begin position="29"/>
        <end position="85"/>
    </location>
</feature>
<evidence type="ECO:0000256" key="2">
    <source>
        <dbReference type="SAM" id="SignalP"/>
    </source>
</evidence>